<dbReference type="AlphaFoldDB" id="A0A1F4TU65"/>
<proteinExistence type="predicted"/>
<dbReference type="STRING" id="1802583.A2311_05785"/>
<dbReference type="Proteomes" id="UP000178951">
    <property type="component" value="Unassembled WGS sequence"/>
</dbReference>
<comment type="caution">
    <text evidence="1">The sequence shown here is derived from an EMBL/GenBank/DDBJ whole genome shotgun (WGS) entry which is preliminary data.</text>
</comment>
<evidence type="ECO:0000313" key="1">
    <source>
        <dbReference type="EMBL" id="OGC36232.1"/>
    </source>
</evidence>
<organism evidence="1 2">
    <name type="scientific">candidate division WOR-1 bacterium RIFOXYB2_FULL_48_7</name>
    <dbReference type="NCBI Taxonomy" id="1802583"/>
    <lineage>
        <taxon>Bacteria</taxon>
        <taxon>Bacillati</taxon>
        <taxon>Saganbacteria</taxon>
    </lineage>
</organism>
<reference evidence="1 2" key="1">
    <citation type="journal article" date="2016" name="Nat. Commun.">
        <title>Thousands of microbial genomes shed light on interconnected biogeochemical processes in an aquifer system.</title>
        <authorList>
            <person name="Anantharaman K."/>
            <person name="Brown C.T."/>
            <person name="Hug L.A."/>
            <person name="Sharon I."/>
            <person name="Castelle C.J."/>
            <person name="Probst A.J."/>
            <person name="Thomas B.C."/>
            <person name="Singh A."/>
            <person name="Wilkins M.J."/>
            <person name="Karaoz U."/>
            <person name="Brodie E.L."/>
            <person name="Williams K.H."/>
            <person name="Hubbard S.S."/>
            <person name="Banfield J.F."/>
        </authorList>
    </citation>
    <scope>NUCLEOTIDE SEQUENCE [LARGE SCALE GENOMIC DNA]</scope>
</reference>
<dbReference type="EMBL" id="MEUF01000018">
    <property type="protein sequence ID" value="OGC36232.1"/>
    <property type="molecule type" value="Genomic_DNA"/>
</dbReference>
<name>A0A1F4TU65_UNCSA</name>
<protein>
    <submittedName>
        <fullName evidence="1">Uncharacterized protein</fullName>
    </submittedName>
</protein>
<gene>
    <name evidence="1" type="ORF">A2311_05785</name>
</gene>
<sequence>MITLNPENGEAVWVVAGGLRPDVRRAKGVVAGLVVGWRSPSIDFCDGTVKLSAVISDIEMLC</sequence>
<evidence type="ECO:0000313" key="2">
    <source>
        <dbReference type="Proteomes" id="UP000178951"/>
    </source>
</evidence>
<accession>A0A1F4TU65</accession>